<gene>
    <name evidence="1" type="ORF">FRACYDRAFT_177399</name>
</gene>
<reference evidence="1 2" key="1">
    <citation type="submission" date="2016-09" db="EMBL/GenBank/DDBJ databases">
        <title>Extensive genetic diversity and differential bi-allelic expression allows diatom success in the polar Southern Ocean.</title>
        <authorList>
            <consortium name="DOE Joint Genome Institute"/>
            <person name="Mock T."/>
            <person name="Otillar R.P."/>
            <person name="Strauss J."/>
            <person name="Dupont C."/>
            <person name="Frickenhaus S."/>
            <person name="Maumus F."/>
            <person name="Mcmullan M."/>
            <person name="Sanges R."/>
            <person name="Schmutz J."/>
            <person name="Toseland A."/>
            <person name="Valas R."/>
            <person name="Veluchamy A."/>
            <person name="Ward B.J."/>
            <person name="Allen A."/>
            <person name="Barry K."/>
            <person name="Falciatore A."/>
            <person name="Ferrante M."/>
            <person name="Fortunato A.E."/>
            <person name="Gloeckner G."/>
            <person name="Gruber A."/>
            <person name="Hipkin R."/>
            <person name="Janech M."/>
            <person name="Kroth P."/>
            <person name="Leese F."/>
            <person name="Lindquist E."/>
            <person name="Lyon B.R."/>
            <person name="Martin J."/>
            <person name="Mayer C."/>
            <person name="Parker M."/>
            <person name="Quesneville H."/>
            <person name="Raymond J."/>
            <person name="Uhlig C."/>
            <person name="Valentin K.U."/>
            <person name="Worden A.Z."/>
            <person name="Armbrust E.V."/>
            <person name="Bowler C."/>
            <person name="Green B."/>
            <person name="Moulton V."/>
            <person name="Van Oosterhout C."/>
            <person name="Grigoriev I."/>
        </authorList>
    </citation>
    <scope>NUCLEOTIDE SEQUENCE [LARGE SCALE GENOMIC DNA]</scope>
    <source>
        <strain evidence="1 2">CCMP1102</strain>
    </source>
</reference>
<evidence type="ECO:0000313" key="1">
    <source>
        <dbReference type="EMBL" id="OEU05800.1"/>
    </source>
</evidence>
<dbReference type="AlphaFoldDB" id="A0A1E7EIV1"/>
<dbReference type="Proteomes" id="UP000095751">
    <property type="component" value="Unassembled WGS sequence"/>
</dbReference>
<proteinExistence type="predicted"/>
<keyword evidence="2" id="KW-1185">Reference proteome</keyword>
<protein>
    <submittedName>
        <fullName evidence="1">Uncharacterized protein</fullName>
    </submittedName>
</protein>
<dbReference type="OrthoDB" id="38337at2759"/>
<evidence type="ECO:0000313" key="2">
    <source>
        <dbReference type="Proteomes" id="UP000095751"/>
    </source>
</evidence>
<sequence>MKTLVPVVKEGVISMIDSGYLVDVYIVSHYTMTRQDIVRKEFPSNVHIRFWDNAAPTSYDPEKRDNADAKLWHNTLGLARQHRFVVKDNLFEYDLFLNFEDDMIINSGIVDNYLSMTRTLYKLRETAPDEVSNEQLKNFHGPLTKEQLKRCYPGLMRVEVLLDEPMFGTQQELDPVPVADHPDIDSTPCCHLSDFATSDNRPKAPGSDKVFLWETNIIALGVRHIEELGWVTLLRGPRGRDNEKGLTLADHWSGTQKYFGKDRRPSPGSFNHINNEGGWMGTRQQIWEWHTEICLGGFLPPFDSPHYNFDGLDPRNVEFWSGGLNLFTARHACNMQRLVSLDPDNFARQLIYHSANNKQRQLHGKKKSFVKINDLYGQLLTVSKDAEDKMKESTKQ</sequence>
<dbReference type="EMBL" id="KV784464">
    <property type="protein sequence ID" value="OEU05800.1"/>
    <property type="molecule type" value="Genomic_DNA"/>
</dbReference>
<name>A0A1E7EIV1_9STRA</name>
<dbReference type="InParanoid" id="A0A1E7EIV1"/>
<organism evidence="1 2">
    <name type="scientific">Fragilariopsis cylindrus CCMP1102</name>
    <dbReference type="NCBI Taxonomy" id="635003"/>
    <lineage>
        <taxon>Eukaryota</taxon>
        <taxon>Sar</taxon>
        <taxon>Stramenopiles</taxon>
        <taxon>Ochrophyta</taxon>
        <taxon>Bacillariophyta</taxon>
        <taxon>Bacillariophyceae</taxon>
        <taxon>Bacillariophycidae</taxon>
        <taxon>Bacillariales</taxon>
        <taxon>Bacillariaceae</taxon>
        <taxon>Fragilariopsis</taxon>
    </lineage>
</organism>
<dbReference type="KEGG" id="fcy:FRACYDRAFT_177399"/>
<accession>A0A1E7EIV1</accession>